<sequence>MLNHLVVSIKQSS</sequence>
<reference evidence="1" key="1">
    <citation type="submission" date="2014-11" db="EMBL/GenBank/DDBJ databases">
        <authorList>
            <person name="Amaro Gonzalez C."/>
        </authorList>
    </citation>
    <scope>NUCLEOTIDE SEQUENCE</scope>
</reference>
<dbReference type="EMBL" id="GBXM01046394">
    <property type="protein sequence ID" value="JAH62183.1"/>
    <property type="molecule type" value="Transcribed_RNA"/>
</dbReference>
<evidence type="ECO:0000313" key="1">
    <source>
        <dbReference type="EMBL" id="JAH62183.1"/>
    </source>
</evidence>
<proteinExistence type="predicted"/>
<reference evidence="1" key="2">
    <citation type="journal article" date="2015" name="Fish Shellfish Immunol.">
        <title>Early steps in the European eel (Anguilla anguilla)-Vibrio vulnificus interaction in the gills: Role of the RtxA13 toxin.</title>
        <authorList>
            <person name="Callol A."/>
            <person name="Pajuelo D."/>
            <person name="Ebbesson L."/>
            <person name="Teles M."/>
            <person name="MacKenzie S."/>
            <person name="Amaro C."/>
        </authorList>
    </citation>
    <scope>NUCLEOTIDE SEQUENCE</scope>
</reference>
<name>A0A0E9UB35_ANGAN</name>
<organism evidence="1">
    <name type="scientific">Anguilla anguilla</name>
    <name type="common">European freshwater eel</name>
    <name type="synonym">Muraena anguilla</name>
    <dbReference type="NCBI Taxonomy" id="7936"/>
    <lineage>
        <taxon>Eukaryota</taxon>
        <taxon>Metazoa</taxon>
        <taxon>Chordata</taxon>
        <taxon>Craniata</taxon>
        <taxon>Vertebrata</taxon>
        <taxon>Euteleostomi</taxon>
        <taxon>Actinopterygii</taxon>
        <taxon>Neopterygii</taxon>
        <taxon>Teleostei</taxon>
        <taxon>Anguilliformes</taxon>
        <taxon>Anguillidae</taxon>
        <taxon>Anguilla</taxon>
    </lineage>
</organism>
<accession>A0A0E9UB35</accession>
<protein>
    <submittedName>
        <fullName evidence="1">Uncharacterized protein</fullName>
    </submittedName>
</protein>